<keyword evidence="8" id="KW-0560">Oxidoreductase</keyword>
<dbReference type="InterPro" id="IPR044862">
    <property type="entry name" value="Pro_4_hyd_alph_FE2OG_OXY"/>
</dbReference>
<evidence type="ECO:0000256" key="4">
    <source>
        <dbReference type="ARBA" id="ARBA00022692"/>
    </source>
</evidence>
<accession>K0SJE9</accession>
<keyword evidence="4" id="KW-0812">Transmembrane</keyword>
<evidence type="ECO:0000256" key="8">
    <source>
        <dbReference type="ARBA" id="ARBA00023002"/>
    </source>
</evidence>
<dbReference type="GO" id="GO:0005783">
    <property type="term" value="C:endoplasmic reticulum"/>
    <property type="evidence" value="ECO:0007669"/>
    <property type="project" value="TreeGrafter"/>
</dbReference>
<evidence type="ECO:0000256" key="9">
    <source>
        <dbReference type="ARBA" id="ARBA00023004"/>
    </source>
</evidence>
<dbReference type="GO" id="GO:0016020">
    <property type="term" value="C:membrane"/>
    <property type="evidence" value="ECO:0007669"/>
    <property type="project" value="UniProtKB-SubCell"/>
</dbReference>
<dbReference type="GO" id="GO:0031418">
    <property type="term" value="F:L-ascorbic acid binding"/>
    <property type="evidence" value="ECO:0007669"/>
    <property type="project" value="InterPro"/>
</dbReference>
<dbReference type="Gene3D" id="2.60.120.620">
    <property type="entry name" value="q2cbj1_9rhob like domain"/>
    <property type="match status" value="1"/>
</dbReference>
<feature type="domain" description="ShKT" evidence="12">
    <location>
        <begin position="151"/>
        <end position="185"/>
    </location>
</feature>
<organism evidence="13 14">
    <name type="scientific">Thalassiosira oceanica</name>
    <name type="common">Marine diatom</name>
    <dbReference type="NCBI Taxonomy" id="159749"/>
    <lineage>
        <taxon>Eukaryota</taxon>
        <taxon>Sar</taxon>
        <taxon>Stramenopiles</taxon>
        <taxon>Ochrophyta</taxon>
        <taxon>Bacillariophyta</taxon>
        <taxon>Coscinodiscophyceae</taxon>
        <taxon>Thalassiosirophycidae</taxon>
        <taxon>Thalassiosirales</taxon>
        <taxon>Thalassiosiraceae</taxon>
        <taxon>Thalassiosira</taxon>
    </lineage>
</organism>
<dbReference type="SMART" id="SM00702">
    <property type="entry name" value="P4Hc"/>
    <property type="match status" value="1"/>
</dbReference>
<comment type="cofactor">
    <cofactor evidence="1">
        <name>L-ascorbate</name>
        <dbReference type="ChEBI" id="CHEBI:38290"/>
    </cofactor>
</comment>
<evidence type="ECO:0000256" key="7">
    <source>
        <dbReference type="ARBA" id="ARBA00022989"/>
    </source>
</evidence>
<evidence type="ECO:0000256" key="11">
    <source>
        <dbReference type="SAM" id="SignalP"/>
    </source>
</evidence>
<dbReference type="SMART" id="SM00254">
    <property type="entry name" value="ShKT"/>
    <property type="match status" value="2"/>
</dbReference>
<keyword evidence="6" id="KW-0223">Dioxygenase</keyword>
<dbReference type="Proteomes" id="UP000266841">
    <property type="component" value="Unassembled WGS sequence"/>
</dbReference>
<dbReference type="InterPro" id="IPR006620">
    <property type="entry name" value="Pro_4_hyd_alph"/>
</dbReference>
<evidence type="ECO:0000256" key="1">
    <source>
        <dbReference type="ARBA" id="ARBA00001961"/>
    </source>
</evidence>
<keyword evidence="10" id="KW-0472">Membrane</keyword>
<keyword evidence="14" id="KW-1185">Reference proteome</keyword>
<dbReference type="Pfam" id="PF01549">
    <property type="entry name" value="ShK"/>
    <property type="match status" value="2"/>
</dbReference>
<feature type="signal peptide" evidence="11">
    <location>
        <begin position="1"/>
        <end position="31"/>
    </location>
</feature>
<name>K0SJE9_THAOC</name>
<proteinExistence type="predicted"/>
<feature type="chain" id="PRO_5003841181" description="ShKT domain-containing protein" evidence="11">
    <location>
        <begin position="32"/>
        <end position="427"/>
    </location>
</feature>
<dbReference type="EMBL" id="AGNL01015008">
    <property type="protein sequence ID" value="EJK66388.1"/>
    <property type="molecule type" value="Genomic_DNA"/>
</dbReference>
<evidence type="ECO:0000256" key="3">
    <source>
        <dbReference type="ARBA" id="ARBA00004308"/>
    </source>
</evidence>
<comment type="caution">
    <text evidence="13">The sequence shown here is derived from an EMBL/GenBank/DDBJ whole genome shotgun (WGS) entry which is preliminary data.</text>
</comment>
<dbReference type="OrthoDB" id="10259408at2759"/>
<evidence type="ECO:0000256" key="2">
    <source>
        <dbReference type="ARBA" id="ARBA00004167"/>
    </source>
</evidence>
<reference evidence="13 14" key="1">
    <citation type="journal article" date="2012" name="Genome Biol.">
        <title>Genome and low-iron response of an oceanic diatom adapted to chronic iron limitation.</title>
        <authorList>
            <person name="Lommer M."/>
            <person name="Specht M."/>
            <person name="Roy A.S."/>
            <person name="Kraemer L."/>
            <person name="Andreson R."/>
            <person name="Gutowska M.A."/>
            <person name="Wolf J."/>
            <person name="Bergner S.V."/>
            <person name="Schilhabel M.B."/>
            <person name="Klostermeier U.C."/>
            <person name="Beiko R.G."/>
            <person name="Rosenstiel P."/>
            <person name="Hippler M."/>
            <person name="Laroche J."/>
        </authorList>
    </citation>
    <scope>NUCLEOTIDE SEQUENCE [LARGE SCALE GENOMIC DNA]</scope>
    <source>
        <strain evidence="13 14">CCMP1005</strain>
    </source>
</reference>
<evidence type="ECO:0000256" key="10">
    <source>
        <dbReference type="ARBA" id="ARBA00023136"/>
    </source>
</evidence>
<keyword evidence="9" id="KW-0408">Iron</keyword>
<dbReference type="eggNOG" id="KOG1591">
    <property type="taxonomic scope" value="Eukaryota"/>
</dbReference>
<dbReference type="GO" id="GO:0005506">
    <property type="term" value="F:iron ion binding"/>
    <property type="evidence" value="ECO:0007669"/>
    <property type="project" value="InterPro"/>
</dbReference>
<dbReference type="InterPro" id="IPR003582">
    <property type="entry name" value="ShKT_dom"/>
</dbReference>
<comment type="subcellular location">
    <subcellularLocation>
        <location evidence="3">Endomembrane system</location>
    </subcellularLocation>
    <subcellularLocation>
        <location evidence="2">Membrane</location>
        <topology evidence="2">Single-pass membrane protein</topology>
    </subcellularLocation>
</comment>
<feature type="domain" description="ShKT" evidence="12">
    <location>
        <begin position="70"/>
        <end position="104"/>
    </location>
</feature>
<dbReference type="InterPro" id="IPR045054">
    <property type="entry name" value="P4HA-like"/>
</dbReference>
<evidence type="ECO:0000313" key="14">
    <source>
        <dbReference type="Proteomes" id="UP000266841"/>
    </source>
</evidence>
<evidence type="ECO:0000259" key="12">
    <source>
        <dbReference type="PROSITE" id="PS51670"/>
    </source>
</evidence>
<dbReference type="PROSITE" id="PS51670">
    <property type="entry name" value="SHKT"/>
    <property type="match status" value="2"/>
</dbReference>
<dbReference type="AlphaFoldDB" id="K0SJE9"/>
<dbReference type="Pfam" id="PF13640">
    <property type="entry name" value="2OG-FeII_Oxy_3"/>
    <property type="match status" value="1"/>
</dbReference>
<dbReference type="GO" id="GO:0004656">
    <property type="term" value="F:procollagen-proline 4-dioxygenase activity"/>
    <property type="evidence" value="ECO:0007669"/>
    <property type="project" value="TreeGrafter"/>
</dbReference>
<evidence type="ECO:0000313" key="13">
    <source>
        <dbReference type="EMBL" id="EJK66388.1"/>
    </source>
</evidence>
<evidence type="ECO:0000256" key="5">
    <source>
        <dbReference type="ARBA" id="ARBA00022723"/>
    </source>
</evidence>
<dbReference type="PANTHER" id="PTHR10869:SF235">
    <property type="entry name" value="PROCOLLAGEN-PROLINE 4-DIOXYGENASE"/>
    <property type="match status" value="1"/>
</dbReference>
<evidence type="ECO:0000256" key="6">
    <source>
        <dbReference type="ARBA" id="ARBA00022964"/>
    </source>
</evidence>
<gene>
    <name evidence="13" type="ORF">THAOC_12698</name>
</gene>
<protein>
    <recommendedName>
        <fullName evidence="12">ShKT domain-containing protein</fullName>
    </recommendedName>
</protein>
<keyword evidence="5" id="KW-0479">Metal-binding</keyword>
<dbReference type="OMA" id="CATWASI"/>
<keyword evidence="11" id="KW-0732">Signal</keyword>
<dbReference type="PANTHER" id="PTHR10869">
    <property type="entry name" value="PROLYL 4-HYDROXYLASE ALPHA SUBUNIT"/>
    <property type="match status" value="1"/>
</dbReference>
<sequence>MIATPGSPAWRRQRRAPSFLLLLLLVTAVLTFQSGQCAGGAEESACGVDDDEQCMENDRGSAEEINDEDCVDENELCPNWAKSDECRYNPSFMLKSCRRSCNFCDYEEYFGQPQRIPAHRSREVSEIVRLSRVYMTQVRNDPEYQSVLGECHNINDRCSEWALDDGCDDNPSFMKQSCSAACRSCDYVLSMKSSCAPDPNGVDAIEAGGMDELFERMLRVAKENEWQPTVLSRPPSGDVSASGEHTENIADGPWVITLENFLSQNGIDALLDWGAKNGFEEIKVGNMVIQDVTSSHLWCEADCSSQEVVSTLMGQISNLTGIDVLNFESLQLLKYEVHGPRVLTFFIYFGEVDEGGDTKFPSLNNLTVKPKAGRVLIWPSVLDQNPFKEDKRTDHEALPVIRGKKFAANVWIHMRDYQTGHKLGCPT</sequence>
<keyword evidence="7" id="KW-1133">Transmembrane helix</keyword>